<evidence type="ECO:0000313" key="1">
    <source>
        <dbReference type="EMBL" id="AES58997.1"/>
    </source>
</evidence>
<reference evidence="1 3" key="2">
    <citation type="journal article" date="2014" name="BMC Genomics">
        <title>An improved genome release (version Mt4.0) for the model legume Medicago truncatula.</title>
        <authorList>
            <person name="Tang H."/>
            <person name="Krishnakumar V."/>
            <person name="Bidwell S."/>
            <person name="Rosen B."/>
            <person name="Chan A."/>
            <person name="Zhou S."/>
            <person name="Gentzbittel L."/>
            <person name="Childs K.L."/>
            <person name="Yandell M."/>
            <person name="Gundlach H."/>
            <person name="Mayer K.F."/>
            <person name="Schwartz D.C."/>
            <person name="Town C.D."/>
        </authorList>
    </citation>
    <scope>GENOME REANNOTATION</scope>
    <source>
        <strain evidence="2 3">cv. Jemalong A17</strain>
    </source>
</reference>
<evidence type="ECO:0000313" key="2">
    <source>
        <dbReference type="EnsemblPlants" id="AES58997"/>
    </source>
</evidence>
<proteinExistence type="predicted"/>
<dbReference type="EnsemblPlants" id="AES58997">
    <property type="protein sequence ID" value="AES58997"/>
    <property type="gene ID" value="MTR_1g012290"/>
</dbReference>
<evidence type="ECO:0000313" key="3">
    <source>
        <dbReference type="Proteomes" id="UP000002051"/>
    </source>
</evidence>
<accession>G7I6Y6</accession>
<gene>
    <name evidence="1" type="ordered locus">MTR_1g012290</name>
</gene>
<reference evidence="2" key="3">
    <citation type="submission" date="2015-04" db="UniProtKB">
        <authorList>
            <consortium name="EnsemblPlants"/>
        </authorList>
    </citation>
    <scope>IDENTIFICATION</scope>
    <source>
        <strain evidence="2">cv. Jemalong A17</strain>
    </source>
</reference>
<dbReference type="EMBL" id="CM001217">
    <property type="protein sequence ID" value="AES58997.1"/>
    <property type="molecule type" value="Genomic_DNA"/>
</dbReference>
<dbReference type="AlphaFoldDB" id="G7I6Y6"/>
<organism evidence="1 3">
    <name type="scientific">Medicago truncatula</name>
    <name type="common">Barrel medic</name>
    <name type="synonym">Medicago tribuloides</name>
    <dbReference type="NCBI Taxonomy" id="3880"/>
    <lineage>
        <taxon>Eukaryota</taxon>
        <taxon>Viridiplantae</taxon>
        <taxon>Streptophyta</taxon>
        <taxon>Embryophyta</taxon>
        <taxon>Tracheophyta</taxon>
        <taxon>Spermatophyta</taxon>
        <taxon>Magnoliopsida</taxon>
        <taxon>eudicotyledons</taxon>
        <taxon>Gunneridae</taxon>
        <taxon>Pentapetalae</taxon>
        <taxon>rosids</taxon>
        <taxon>fabids</taxon>
        <taxon>Fabales</taxon>
        <taxon>Fabaceae</taxon>
        <taxon>Papilionoideae</taxon>
        <taxon>50 kb inversion clade</taxon>
        <taxon>NPAAA clade</taxon>
        <taxon>Hologalegina</taxon>
        <taxon>IRL clade</taxon>
        <taxon>Trifolieae</taxon>
        <taxon>Medicago</taxon>
    </lineage>
</organism>
<dbReference type="PaxDb" id="3880-AES58997"/>
<sequence>MAISIIDQFIAKCGPKLMLFILCYTLGHASNLRRPALPLTLSLLYQGSQRVILQ</sequence>
<protein>
    <submittedName>
        <fullName evidence="1 2">Uncharacterized protein</fullName>
    </submittedName>
</protein>
<reference evidence="1 3" key="1">
    <citation type="journal article" date="2011" name="Nature">
        <title>The Medicago genome provides insight into the evolution of rhizobial symbioses.</title>
        <authorList>
            <person name="Young N.D."/>
            <person name="Debelle F."/>
            <person name="Oldroyd G.E."/>
            <person name="Geurts R."/>
            <person name="Cannon S.B."/>
            <person name="Udvardi M.K."/>
            <person name="Benedito V.A."/>
            <person name="Mayer K.F."/>
            <person name="Gouzy J."/>
            <person name="Schoof H."/>
            <person name="Van de Peer Y."/>
            <person name="Proost S."/>
            <person name="Cook D.R."/>
            <person name="Meyers B.C."/>
            <person name="Spannagl M."/>
            <person name="Cheung F."/>
            <person name="De Mita S."/>
            <person name="Krishnakumar V."/>
            <person name="Gundlach H."/>
            <person name="Zhou S."/>
            <person name="Mudge J."/>
            <person name="Bharti A.K."/>
            <person name="Murray J.D."/>
            <person name="Naoumkina M.A."/>
            <person name="Rosen B."/>
            <person name="Silverstein K.A."/>
            <person name="Tang H."/>
            <person name="Rombauts S."/>
            <person name="Zhao P.X."/>
            <person name="Zhou P."/>
            <person name="Barbe V."/>
            <person name="Bardou P."/>
            <person name="Bechner M."/>
            <person name="Bellec A."/>
            <person name="Berger A."/>
            <person name="Berges H."/>
            <person name="Bidwell S."/>
            <person name="Bisseling T."/>
            <person name="Choisne N."/>
            <person name="Couloux A."/>
            <person name="Denny R."/>
            <person name="Deshpande S."/>
            <person name="Dai X."/>
            <person name="Doyle J.J."/>
            <person name="Dudez A.M."/>
            <person name="Farmer A.D."/>
            <person name="Fouteau S."/>
            <person name="Franken C."/>
            <person name="Gibelin C."/>
            <person name="Gish J."/>
            <person name="Goldstein S."/>
            <person name="Gonzalez A.J."/>
            <person name="Green P.J."/>
            <person name="Hallab A."/>
            <person name="Hartog M."/>
            <person name="Hua A."/>
            <person name="Humphray S.J."/>
            <person name="Jeong D.H."/>
            <person name="Jing Y."/>
            <person name="Jocker A."/>
            <person name="Kenton S.M."/>
            <person name="Kim D.J."/>
            <person name="Klee K."/>
            <person name="Lai H."/>
            <person name="Lang C."/>
            <person name="Lin S."/>
            <person name="Macmil S.L."/>
            <person name="Magdelenat G."/>
            <person name="Matthews L."/>
            <person name="McCorrison J."/>
            <person name="Monaghan E.L."/>
            <person name="Mun J.H."/>
            <person name="Najar F.Z."/>
            <person name="Nicholson C."/>
            <person name="Noirot C."/>
            <person name="O'Bleness M."/>
            <person name="Paule C.R."/>
            <person name="Poulain J."/>
            <person name="Prion F."/>
            <person name="Qin B."/>
            <person name="Qu C."/>
            <person name="Retzel E.F."/>
            <person name="Riddle C."/>
            <person name="Sallet E."/>
            <person name="Samain S."/>
            <person name="Samson N."/>
            <person name="Sanders I."/>
            <person name="Saurat O."/>
            <person name="Scarpelli C."/>
            <person name="Schiex T."/>
            <person name="Segurens B."/>
            <person name="Severin A.J."/>
            <person name="Sherrier D.J."/>
            <person name="Shi R."/>
            <person name="Sims S."/>
            <person name="Singer S.R."/>
            <person name="Sinharoy S."/>
            <person name="Sterck L."/>
            <person name="Viollet A."/>
            <person name="Wang B.B."/>
            <person name="Wang K."/>
            <person name="Wang M."/>
            <person name="Wang X."/>
            <person name="Warfsmann J."/>
            <person name="Weissenbach J."/>
            <person name="White D.D."/>
            <person name="White J.D."/>
            <person name="Wiley G.B."/>
            <person name="Wincker P."/>
            <person name="Xing Y."/>
            <person name="Yang L."/>
            <person name="Yao Z."/>
            <person name="Ying F."/>
            <person name="Zhai J."/>
            <person name="Zhou L."/>
            <person name="Zuber A."/>
            <person name="Denarie J."/>
            <person name="Dixon R.A."/>
            <person name="May G.D."/>
            <person name="Schwartz D.C."/>
            <person name="Rogers J."/>
            <person name="Quetier F."/>
            <person name="Town C.D."/>
            <person name="Roe B.A."/>
        </authorList>
    </citation>
    <scope>NUCLEOTIDE SEQUENCE [LARGE SCALE GENOMIC DNA]</scope>
    <source>
        <strain evidence="1">A17</strain>
        <strain evidence="2 3">cv. Jemalong A17</strain>
    </source>
</reference>
<dbReference type="HOGENOM" id="CLU_3053318_0_0_1"/>
<name>G7I6Y6_MEDTR</name>
<dbReference type="Proteomes" id="UP000002051">
    <property type="component" value="Unassembled WGS sequence"/>
</dbReference>
<keyword evidence="3" id="KW-1185">Reference proteome</keyword>